<comment type="caution">
    <text evidence="1">The sequence shown here is derived from an EMBL/GenBank/DDBJ whole genome shotgun (WGS) entry which is preliminary data.</text>
</comment>
<dbReference type="PANTHER" id="PTHR37710:SF1">
    <property type="entry name" value="TRANSMEMBRANE PROTEIN"/>
    <property type="match status" value="1"/>
</dbReference>
<gene>
    <name evidence="1" type="ORF">RJT34_03772</name>
</gene>
<organism evidence="1 2">
    <name type="scientific">Clitoria ternatea</name>
    <name type="common">Butterfly pea</name>
    <dbReference type="NCBI Taxonomy" id="43366"/>
    <lineage>
        <taxon>Eukaryota</taxon>
        <taxon>Viridiplantae</taxon>
        <taxon>Streptophyta</taxon>
        <taxon>Embryophyta</taxon>
        <taxon>Tracheophyta</taxon>
        <taxon>Spermatophyta</taxon>
        <taxon>Magnoliopsida</taxon>
        <taxon>eudicotyledons</taxon>
        <taxon>Gunneridae</taxon>
        <taxon>Pentapetalae</taxon>
        <taxon>rosids</taxon>
        <taxon>fabids</taxon>
        <taxon>Fabales</taxon>
        <taxon>Fabaceae</taxon>
        <taxon>Papilionoideae</taxon>
        <taxon>50 kb inversion clade</taxon>
        <taxon>NPAAA clade</taxon>
        <taxon>indigoferoid/millettioid clade</taxon>
        <taxon>Phaseoleae</taxon>
        <taxon>Clitoria</taxon>
    </lineage>
</organism>
<keyword evidence="2" id="KW-1185">Reference proteome</keyword>
<reference evidence="1 2" key="1">
    <citation type="submission" date="2024-01" db="EMBL/GenBank/DDBJ databases">
        <title>The genomes of 5 underutilized Papilionoideae crops provide insights into root nodulation and disease resistance.</title>
        <authorList>
            <person name="Yuan L."/>
        </authorList>
    </citation>
    <scope>NUCLEOTIDE SEQUENCE [LARGE SCALE GENOMIC DNA]</scope>
    <source>
        <strain evidence="1">LY-2023</strain>
        <tissue evidence="1">Leaf</tissue>
    </source>
</reference>
<evidence type="ECO:0000313" key="1">
    <source>
        <dbReference type="EMBL" id="KAK7319060.1"/>
    </source>
</evidence>
<dbReference type="Proteomes" id="UP001359559">
    <property type="component" value="Unassembled WGS sequence"/>
</dbReference>
<dbReference type="AlphaFoldDB" id="A0AAN9KJM1"/>
<dbReference type="PANTHER" id="PTHR37710">
    <property type="entry name" value="TRANSMEMBRANE PROTEIN"/>
    <property type="match status" value="1"/>
</dbReference>
<evidence type="ECO:0000313" key="2">
    <source>
        <dbReference type="Proteomes" id="UP001359559"/>
    </source>
</evidence>
<proteinExistence type="predicted"/>
<dbReference type="EMBL" id="JAYKXN010000001">
    <property type="protein sequence ID" value="KAK7319060.1"/>
    <property type="molecule type" value="Genomic_DNA"/>
</dbReference>
<protein>
    <submittedName>
        <fullName evidence="1">Uncharacterized protein</fullName>
    </submittedName>
</protein>
<sequence>MSSRHRPLHACGVSILAIGDIILGKTQDINGPIGSTLRKIAELTKFATPFIYAMQYQWLAILSFIDNGILTIERIAEKLFPPSTRVFDKVDEIVLTVMSLPEKFDGAVNKFPTVIHEVPFLEWTLTLVITRLNSLVSTLNHSRVNEKTIGVDNESASDDISSENLETFPPIISENEHKGVHDLLVSSHMKGSYKEALERGKEEETIHEKRMENGEKIDECEMNNDGVDDEEYESIMKCQEGRGEGIKDDPLLELLTLQGL</sequence>
<name>A0AAN9KJM1_CLITE</name>
<accession>A0AAN9KJM1</accession>